<organism evidence="2 3">
    <name type="scientific">Marvinbryantia formatexigens DSM 14469</name>
    <dbReference type="NCBI Taxonomy" id="478749"/>
    <lineage>
        <taxon>Bacteria</taxon>
        <taxon>Bacillati</taxon>
        <taxon>Bacillota</taxon>
        <taxon>Clostridia</taxon>
        <taxon>Lachnospirales</taxon>
        <taxon>Lachnospiraceae</taxon>
        <taxon>Marvinbryantia</taxon>
    </lineage>
</organism>
<comment type="caution">
    <text evidence="2">The sequence shown here is derived from an EMBL/GenBank/DDBJ whole genome shotgun (WGS) entry which is preliminary data.</text>
</comment>
<evidence type="ECO:0000256" key="1">
    <source>
        <dbReference type="ARBA" id="ARBA00009580"/>
    </source>
</evidence>
<dbReference type="AlphaFoldDB" id="C6LJQ9"/>
<name>C6LJQ9_9FIRM</name>
<dbReference type="Pfam" id="PF12993">
    <property type="entry name" value="DUF3877"/>
    <property type="match status" value="1"/>
</dbReference>
<dbReference type="PANTHER" id="PTHR31126">
    <property type="entry name" value="TYROSINE-PROTEIN PHOSPHATASE"/>
    <property type="match status" value="1"/>
</dbReference>
<dbReference type="PANTHER" id="PTHR31126:SF1">
    <property type="entry name" value="TYROSINE SPECIFIC PROTEIN PHOSPHATASES DOMAIN-CONTAINING PROTEIN"/>
    <property type="match status" value="1"/>
</dbReference>
<dbReference type="Proteomes" id="UP000005561">
    <property type="component" value="Unassembled WGS sequence"/>
</dbReference>
<comment type="similarity">
    <text evidence="1">Belongs to the protein-tyrosine phosphatase family.</text>
</comment>
<sequence>MTFKKNSSAADSIFDKTAGDCHENMTGTRIPLESLPNTRDLGGIRTADGRIIRPHRLVRSGALAGISDADREILLNEYNVKTVIDFRTDTEREEKPDPEMEGVRLIIDPIAEEETMGITRGRQGLLELLNLKQDADALMLKIYPELVGSELSQKHYARFLFFEYLLAQEEGAVLWHCSAGKDRAGLGSALVLAALGVPESVIRADYLLTNDYLQAANRQLVAQLSKVPGADEEKLAKIKTIFDAKEAYLDSALDYIKNKYGTMREYLEKALGMDEAKLRKLQQMYLMEAVETGALKKHMIDTVKEWQLKIGYMEENMKLYYPAQSLKALLGLPEEAAQEELDTALAVFAEKVYPSLGRLKISHNKERYCLDIPAEGCAYIAREVPEPAFLKQLLAVITAPGKTLSDVRRCFADYAAGQKTGFVEEDGAHDGMGHVFYFEEGADDCYVYCVEENEFGLTYHRFGKEDYEYART</sequence>
<dbReference type="GO" id="GO:0004721">
    <property type="term" value="F:phosphoprotein phosphatase activity"/>
    <property type="evidence" value="ECO:0007669"/>
    <property type="project" value="InterPro"/>
</dbReference>
<keyword evidence="3" id="KW-1185">Reference proteome</keyword>
<dbReference type="SUPFAM" id="SSF52799">
    <property type="entry name" value="(Phosphotyrosine protein) phosphatases II"/>
    <property type="match status" value="1"/>
</dbReference>
<gene>
    <name evidence="2" type="ORF">BRYFOR_08896</name>
</gene>
<dbReference type="InterPro" id="IPR029021">
    <property type="entry name" value="Prot-tyrosine_phosphatase-like"/>
</dbReference>
<dbReference type="InterPro" id="IPR024539">
    <property type="entry name" value="DUF3877"/>
</dbReference>
<evidence type="ECO:0000313" key="2">
    <source>
        <dbReference type="EMBL" id="EET59182.1"/>
    </source>
</evidence>
<dbReference type="STRING" id="168384.SAMN05660368_01985"/>
<evidence type="ECO:0008006" key="4">
    <source>
        <dbReference type="Google" id="ProtNLM"/>
    </source>
</evidence>
<dbReference type="eggNOG" id="COG2365">
    <property type="taxonomic scope" value="Bacteria"/>
</dbReference>
<evidence type="ECO:0000313" key="3">
    <source>
        <dbReference type="Proteomes" id="UP000005561"/>
    </source>
</evidence>
<dbReference type="Gene3D" id="3.90.190.10">
    <property type="entry name" value="Protein tyrosine phosphatase superfamily"/>
    <property type="match status" value="1"/>
</dbReference>
<protein>
    <recommendedName>
        <fullName evidence="4">Tyrosine specific protein phosphatases domain-containing protein</fullName>
    </recommendedName>
</protein>
<accession>C6LJQ9</accession>
<reference evidence="2" key="1">
    <citation type="submission" date="2009-07" db="EMBL/GenBank/DDBJ databases">
        <authorList>
            <person name="Weinstock G."/>
            <person name="Sodergren E."/>
            <person name="Clifton S."/>
            <person name="Fulton L."/>
            <person name="Fulton B."/>
            <person name="Courtney L."/>
            <person name="Fronick C."/>
            <person name="Harrison M."/>
            <person name="Strong C."/>
            <person name="Farmer C."/>
            <person name="Delahaunty K."/>
            <person name="Markovic C."/>
            <person name="Hall O."/>
            <person name="Minx P."/>
            <person name="Tomlinson C."/>
            <person name="Mitreva M."/>
            <person name="Nelson J."/>
            <person name="Hou S."/>
            <person name="Wollam A."/>
            <person name="Pepin K.H."/>
            <person name="Johnson M."/>
            <person name="Bhonagiri V."/>
            <person name="Nash W.E."/>
            <person name="Warren W."/>
            <person name="Chinwalla A."/>
            <person name="Mardis E.R."/>
            <person name="Wilson R.K."/>
        </authorList>
    </citation>
    <scope>NUCLEOTIDE SEQUENCE [LARGE SCALE GENOMIC DNA]</scope>
    <source>
        <strain evidence="2">DSM 14469</strain>
    </source>
</reference>
<dbReference type="OrthoDB" id="9815473at2"/>
<dbReference type="RefSeq" id="WP_006863659.1">
    <property type="nucleotide sequence ID" value="NZ_ACCL02000021.1"/>
</dbReference>
<dbReference type="Pfam" id="PF13350">
    <property type="entry name" value="Y_phosphatase3"/>
    <property type="match status" value="1"/>
</dbReference>
<proteinExistence type="inferred from homology"/>
<dbReference type="InterPro" id="IPR026893">
    <property type="entry name" value="Tyr/Ser_Pase_IphP-type"/>
</dbReference>
<dbReference type="EMBL" id="ACCL02000021">
    <property type="protein sequence ID" value="EET59182.1"/>
    <property type="molecule type" value="Genomic_DNA"/>
</dbReference>